<reference evidence="8" key="1">
    <citation type="submission" date="2018-02" db="EMBL/GenBank/DDBJ databases">
        <title>Rhizophora mucronata_Transcriptome.</title>
        <authorList>
            <person name="Meera S.P."/>
            <person name="Sreeshan A."/>
            <person name="Augustine A."/>
        </authorList>
    </citation>
    <scope>NUCLEOTIDE SEQUENCE</scope>
    <source>
        <tissue evidence="8">Leaf</tissue>
    </source>
</reference>
<accession>A0A2P2LN83</accession>
<keyword evidence="1" id="KW-0723">Serine/threonine-protein kinase</keyword>
<feature type="domain" description="Protein kinase" evidence="7">
    <location>
        <begin position="388"/>
        <end position="481"/>
    </location>
</feature>
<protein>
    <submittedName>
        <fullName evidence="8">Receptor-like serine/threonine-protein kinase ALE2</fullName>
    </submittedName>
</protein>
<feature type="binding site" evidence="4">
    <location>
        <position position="416"/>
    </location>
    <ligand>
        <name>ATP</name>
        <dbReference type="ChEBI" id="CHEBI:30616"/>
    </ligand>
</feature>
<keyword evidence="6" id="KW-0732">Signal</keyword>
<dbReference type="InterPro" id="IPR001245">
    <property type="entry name" value="Ser-Thr/Tyr_kinase_cat_dom"/>
</dbReference>
<evidence type="ECO:0000256" key="5">
    <source>
        <dbReference type="SAM" id="Phobius"/>
    </source>
</evidence>
<evidence type="ECO:0000313" key="8">
    <source>
        <dbReference type="EMBL" id="MBX19409.1"/>
    </source>
</evidence>
<keyword evidence="3 4" id="KW-0067">ATP-binding</keyword>
<name>A0A2P2LN83_RHIMU</name>
<dbReference type="GO" id="GO:0005524">
    <property type="term" value="F:ATP binding"/>
    <property type="evidence" value="ECO:0007669"/>
    <property type="project" value="UniProtKB-UniRule"/>
</dbReference>
<feature type="transmembrane region" description="Helical" evidence="5">
    <location>
        <begin position="295"/>
        <end position="320"/>
    </location>
</feature>
<dbReference type="InterPro" id="IPR000719">
    <property type="entry name" value="Prot_kinase_dom"/>
</dbReference>
<organism evidence="8">
    <name type="scientific">Rhizophora mucronata</name>
    <name type="common">Asiatic mangrove</name>
    <dbReference type="NCBI Taxonomy" id="61149"/>
    <lineage>
        <taxon>Eukaryota</taxon>
        <taxon>Viridiplantae</taxon>
        <taxon>Streptophyta</taxon>
        <taxon>Embryophyta</taxon>
        <taxon>Tracheophyta</taxon>
        <taxon>Spermatophyta</taxon>
        <taxon>Magnoliopsida</taxon>
        <taxon>eudicotyledons</taxon>
        <taxon>Gunneridae</taxon>
        <taxon>Pentapetalae</taxon>
        <taxon>rosids</taxon>
        <taxon>fabids</taxon>
        <taxon>Malpighiales</taxon>
        <taxon>Rhizophoraceae</taxon>
        <taxon>Rhizophora</taxon>
    </lineage>
</organism>
<feature type="signal peptide" evidence="6">
    <location>
        <begin position="1"/>
        <end position="26"/>
    </location>
</feature>
<proteinExistence type="predicted"/>
<dbReference type="Pfam" id="PF07714">
    <property type="entry name" value="PK_Tyr_Ser-Thr"/>
    <property type="match status" value="1"/>
</dbReference>
<dbReference type="EMBL" id="GGEC01038925">
    <property type="protein sequence ID" value="MBX19409.1"/>
    <property type="molecule type" value="Transcribed_RNA"/>
</dbReference>
<keyword evidence="8" id="KW-0418">Kinase</keyword>
<dbReference type="PANTHER" id="PTHR47989:SF40">
    <property type="entry name" value="RECEPTOR-LIKE SERINE_THREONINE-PROTEIN KINASE ALE2"/>
    <property type="match status" value="1"/>
</dbReference>
<feature type="chain" id="PRO_5015111138" evidence="6">
    <location>
        <begin position="27"/>
        <end position="481"/>
    </location>
</feature>
<keyword evidence="8" id="KW-0675">Receptor</keyword>
<dbReference type="PROSITE" id="PS00107">
    <property type="entry name" value="PROTEIN_KINASE_ATP"/>
    <property type="match status" value="1"/>
</dbReference>
<keyword evidence="8" id="KW-0808">Transferase</keyword>
<keyword evidence="5" id="KW-1133">Transmembrane helix</keyword>
<evidence type="ECO:0000256" key="4">
    <source>
        <dbReference type="PROSITE-ProRule" id="PRU10141"/>
    </source>
</evidence>
<dbReference type="AlphaFoldDB" id="A0A2P2LN83"/>
<dbReference type="InterPro" id="IPR017441">
    <property type="entry name" value="Protein_kinase_ATP_BS"/>
</dbReference>
<dbReference type="InterPro" id="IPR011009">
    <property type="entry name" value="Kinase-like_dom_sf"/>
</dbReference>
<keyword evidence="5" id="KW-0812">Transmembrane</keyword>
<dbReference type="GO" id="GO:0004674">
    <property type="term" value="F:protein serine/threonine kinase activity"/>
    <property type="evidence" value="ECO:0007669"/>
    <property type="project" value="UniProtKB-KW"/>
</dbReference>
<evidence type="ECO:0000259" key="7">
    <source>
        <dbReference type="PROSITE" id="PS50011"/>
    </source>
</evidence>
<dbReference type="PROSITE" id="PS50011">
    <property type="entry name" value="PROTEIN_KINASE_DOM"/>
    <property type="match status" value="1"/>
</dbReference>
<sequence length="481" mass="53136">MVPSLTHPLTHLLLVCLLTFAFNCLGHWVPDMQPFSALQPNQPLSVKEILVEHGRSVLNTVHFFQSQPAQWSVVKPFLGHSTASAPAVLYQGHTSGPIEAPVSRRHGHYRRHRHHHHHHHVQPVMVAPSPSEERSCDQICIDPLTASPFGSPCSCVFPMKVRLLLDVAPFAVFPVLNQLEIEIALGTYLEQSQVKIMGASADSQNQGKTVVDINLVPLGEKFDTTTAMLTCERLWYKKVPLNVTLFGNYEVLYVTYPGLPSSPPYPSFMGSDPSGSAGDLPISANFVTKNQKMNLMTILIISLSVFVLLLVFIGAIFVFIRWRKFGRPSSAVGPTFTSSINKRSGIGSLLSSSIASSMPMSITSTMATCMLSVKTFAFSELEKATEKFSSKRILGEGGFGRVYRGTMEDGTEVAVKLLTRDNQNGDHEFVAEVGMLSRLHHRNLVKLIGICIEERTRCLVYELVHNGSVESHLHGILSYYP</sequence>
<dbReference type="SUPFAM" id="SSF56112">
    <property type="entry name" value="Protein kinase-like (PK-like)"/>
    <property type="match status" value="1"/>
</dbReference>
<dbReference type="PANTHER" id="PTHR47989">
    <property type="entry name" value="OS01G0750732 PROTEIN"/>
    <property type="match status" value="1"/>
</dbReference>
<evidence type="ECO:0000256" key="3">
    <source>
        <dbReference type="ARBA" id="ARBA00022840"/>
    </source>
</evidence>
<evidence type="ECO:0000256" key="6">
    <source>
        <dbReference type="SAM" id="SignalP"/>
    </source>
</evidence>
<dbReference type="Pfam" id="PF23180">
    <property type="entry name" value="ALE2_N"/>
    <property type="match status" value="1"/>
</dbReference>
<evidence type="ECO:0000256" key="2">
    <source>
        <dbReference type="ARBA" id="ARBA00022741"/>
    </source>
</evidence>
<evidence type="ECO:0000256" key="1">
    <source>
        <dbReference type="ARBA" id="ARBA00022527"/>
    </source>
</evidence>
<dbReference type="Gene3D" id="3.30.200.20">
    <property type="entry name" value="Phosphorylase Kinase, domain 1"/>
    <property type="match status" value="1"/>
</dbReference>
<keyword evidence="5" id="KW-0472">Membrane</keyword>
<dbReference type="InterPro" id="IPR057597">
    <property type="entry name" value="ALE2_N"/>
</dbReference>
<dbReference type="FunFam" id="3.30.200.20:FF:000146">
    <property type="entry name" value="receptor-like serine/threonine-protein kinase ALE2"/>
    <property type="match status" value="1"/>
</dbReference>
<keyword evidence="2 4" id="KW-0547">Nucleotide-binding</keyword>